<protein>
    <submittedName>
        <fullName evidence="8">Zinc finger protein</fullName>
    </submittedName>
</protein>
<proteinExistence type="predicted"/>
<evidence type="ECO:0000256" key="4">
    <source>
        <dbReference type="ARBA" id="ARBA00022833"/>
    </source>
</evidence>
<dbReference type="Proteomes" id="UP000014978">
    <property type="component" value="Unassembled WGS sequence"/>
</dbReference>
<dbReference type="GO" id="GO:0005634">
    <property type="term" value="C:nucleus"/>
    <property type="evidence" value="ECO:0007669"/>
    <property type="project" value="UniProtKB-ARBA"/>
</dbReference>
<dbReference type="SMART" id="SM00355">
    <property type="entry name" value="ZnF_C2H2"/>
    <property type="match status" value="3"/>
</dbReference>
<dbReference type="Gene3D" id="3.30.160.60">
    <property type="entry name" value="Classic Zinc Finger"/>
    <property type="match status" value="2"/>
</dbReference>
<evidence type="ECO:0000256" key="3">
    <source>
        <dbReference type="ARBA" id="ARBA00022771"/>
    </source>
</evidence>
<dbReference type="PANTHER" id="PTHR19818">
    <property type="entry name" value="ZINC FINGER PROTEIN ZIC AND GLI"/>
    <property type="match status" value="1"/>
</dbReference>
<evidence type="ECO:0000313" key="8">
    <source>
        <dbReference type="EMBL" id="EPR78502.1"/>
    </source>
</evidence>
<dbReference type="SUPFAM" id="SSF57667">
    <property type="entry name" value="beta-beta-alpha zinc fingers"/>
    <property type="match status" value="1"/>
</dbReference>
<keyword evidence="9" id="KW-1185">Reference proteome</keyword>
<dbReference type="FunFam" id="3.30.160.60:FF:000065">
    <property type="entry name" value="B-cell CLL/lymphoma 6, member B"/>
    <property type="match status" value="1"/>
</dbReference>
<evidence type="ECO:0000256" key="5">
    <source>
        <dbReference type="PROSITE-ProRule" id="PRU00042"/>
    </source>
</evidence>
<evidence type="ECO:0000313" key="9">
    <source>
        <dbReference type="Proteomes" id="UP000014978"/>
    </source>
</evidence>
<dbReference type="GO" id="GO:0008270">
    <property type="term" value="F:zinc ion binding"/>
    <property type="evidence" value="ECO:0007669"/>
    <property type="project" value="UniProtKB-KW"/>
</dbReference>
<evidence type="ECO:0000256" key="2">
    <source>
        <dbReference type="ARBA" id="ARBA00022737"/>
    </source>
</evidence>
<dbReference type="GO" id="GO:0000978">
    <property type="term" value="F:RNA polymerase II cis-regulatory region sequence-specific DNA binding"/>
    <property type="evidence" value="ECO:0007669"/>
    <property type="project" value="TreeGrafter"/>
</dbReference>
<dbReference type="GO" id="GO:0000981">
    <property type="term" value="F:DNA-binding transcription factor activity, RNA polymerase II-specific"/>
    <property type="evidence" value="ECO:0007669"/>
    <property type="project" value="TreeGrafter"/>
</dbReference>
<gene>
    <name evidence="8" type="ORF">SLOPH_2089</name>
</gene>
<keyword evidence="6" id="KW-0175">Coiled coil</keyword>
<dbReference type="InParanoid" id="S7W9S3"/>
<feature type="coiled-coil region" evidence="6">
    <location>
        <begin position="109"/>
        <end position="136"/>
    </location>
</feature>
<dbReference type="GO" id="GO:0000122">
    <property type="term" value="P:negative regulation of transcription by RNA polymerase II"/>
    <property type="evidence" value="ECO:0007669"/>
    <property type="project" value="TreeGrafter"/>
</dbReference>
<accession>S7W9S3</accession>
<keyword evidence="4" id="KW-0862">Zinc</keyword>
<dbReference type="GO" id="GO:0045944">
    <property type="term" value="P:positive regulation of transcription by RNA polymerase II"/>
    <property type="evidence" value="ECO:0007669"/>
    <property type="project" value="TreeGrafter"/>
</dbReference>
<reference evidence="9" key="1">
    <citation type="journal article" date="2013" name="PLoS Genet.">
        <title>The genome of Spraguea lophii and the basis of host-microsporidian interactions.</title>
        <authorList>
            <person name="Campbell S.E."/>
            <person name="Williams T.A."/>
            <person name="Yousuf A."/>
            <person name="Soanes D.M."/>
            <person name="Paszkiewicz K.H."/>
            <person name="Williams B.A.P."/>
        </authorList>
    </citation>
    <scope>NUCLEOTIDE SEQUENCE [LARGE SCALE GENOMIC DNA]</scope>
    <source>
        <strain evidence="9">42_110</strain>
    </source>
</reference>
<keyword evidence="1" id="KW-0479">Metal-binding</keyword>
<dbReference type="InterPro" id="IPR036236">
    <property type="entry name" value="Znf_C2H2_sf"/>
</dbReference>
<dbReference type="OrthoDB" id="2188412at2759"/>
<dbReference type="InterPro" id="IPR050329">
    <property type="entry name" value="GLI_C2H2-zinc-finger"/>
</dbReference>
<dbReference type="InterPro" id="IPR013087">
    <property type="entry name" value="Znf_C2H2_type"/>
</dbReference>
<dbReference type="AlphaFoldDB" id="S7W9S3"/>
<dbReference type="STRING" id="1358809.S7W9S3"/>
<keyword evidence="3 5" id="KW-0863">Zinc-finger</keyword>
<dbReference type="PROSITE" id="PS50157">
    <property type="entry name" value="ZINC_FINGER_C2H2_2"/>
    <property type="match status" value="1"/>
</dbReference>
<keyword evidence="2" id="KW-0677">Repeat</keyword>
<sequence length="159" mass="19083">MKCLWQDCSYENENIDEFCDHIIKHTDVFESTWYCKWKDCPKYGLAQINKYALHAHLKRHIGDRPFKCEICSKSYSRSEALKNHVVRHKLIRKENDELLAKVSTLTLILDRYKIKVKEEKELRKNMINNINNLTDEIVKNKVLKENGSKRSHWNDYLEK</sequence>
<dbReference type="VEuPathDB" id="MicrosporidiaDB:SLOPH_2089"/>
<organism evidence="8 9">
    <name type="scientific">Spraguea lophii (strain 42_110)</name>
    <name type="common">Microsporidian parasite</name>
    <dbReference type="NCBI Taxonomy" id="1358809"/>
    <lineage>
        <taxon>Eukaryota</taxon>
        <taxon>Fungi</taxon>
        <taxon>Fungi incertae sedis</taxon>
        <taxon>Microsporidia</taxon>
        <taxon>Spragueidae</taxon>
        <taxon>Spraguea</taxon>
    </lineage>
</organism>
<name>S7W9S3_SPRLO</name>
<evidence type="ECO:0000259" key="7">
    <source>
        <dbReference type="PROSITE" id="PS50157"/>
    </source>
</evidence>
<feature type="domain" description="C2H2-type" evidence="7">
    <location>
        <begin position="66"/>
        <end position="93"/>
    </location>
</feature>
<dbReference type="HOGENOM" id="CLU_142390_0_0_1"/>
<dbReference type="PANTHER" id="PTHR19818:SF139">
    <property type="entry name" value="PAIR-RULE PROTEIN ODD-PAIRED"/>
    <property type="match status" value="1"/>
</dbReference>
<dbReference type="OMA" id="HEKADSY"/>
<evidence type="ECO:0000256" key="6">
    <source>
        <dbReference type="SAM" id="Coils"/>
    </source>
</evidence>
<evidence type="ECO:0000256" key="1">
    <source>
        <dbReference type="ARBA" id="ARBA00022723"/>
    </source>
</evidence>
<comment type="caution">
    <text evidence="8">The sequence shown here is derived from an EMBL/GenBank/DDBJ whole genome shotgun (WGS) entry which is preliminary data.</text>
</comment>
<dbReference type="EMBL" id="ATCN01000744">
    <property type="protein sequence ID" value="EPR78502.1"/>
    <property type="molecule type" value="Genomic_DNA"/>
</dbReference>
<dbReference type="PROSITE" id="PS00028">
    <property type="entry name" value="ZINC_FINGER_C2H2_1"/>
    <property type="match status" value="1"/>
</dbReference>